<dbReference type="GO" id="GO:0008705">
    <property type="term" value="F:methionine synthase activity"/>
    <property type="evidence" value="ECO:0007669"/>
    <property type="project" value="InterPro"/>
</dbReference>
<evidence type="ECO:0000313" key="2">
    <source>
        <dbReference type="Proteomes" id="UP000266426"/>
    </source>
</evidence>
<dbReference type="Proteomes" id="UP000266426">
    <property type="component" value="Unassembled WGS sequence"/>
</dbReference>
<organism evidence="1 2">
    <name type="scientific">Candidatus Auribacter fodinae</name>
    <dbReference type="NCBI Taxonomy" id="2093366"/>
    <lineage>
        <taxon>Bacteria</taxon>
        <taxon>Pseudomonadati</taxon>
        <taxon>Candidatus Auribacterota</taxon>
        <taxon>Candidatus Auribacteria</taxon>
        <taxon>Candidatus Auribacterales</taxon>
        <taxon>Candidatus Auribacteraceae</taxon>
        <taxon>Candidatus Auribacter</taxon>
    </lineage>
</organism>
<reference evidence="1 2" key="1">
    <citation type="journal article" date="2017" name="ISME J.">
        <title>Energy and carbon metabolisms in a deep terrestrial subsurface fluid microbial community.</title>
        <authorList>
            <person name="Momper L."/>
            <person name="Jungbluth S.P."/>
            <person name="Lee M.D."/>
            <person name="Amend J.P."/>
        </authorList>
    </citation>
    <scope>NUCLEOTIDE SEQUENCE [LARGE SCALE GENOMIC DNA]</scope>
    <source>
        <strain evidence="1">SURF_26</strain>
    </source>
</reference>
<dbReference type="InterPro" id="IPR037010">
    <property type="entry name" value="VitB12-dep_Met_synth_activ_sf"/>
</dbReference>
<sequence length="208" mass="23114">MLYDRVLLNHISPKIPNRAIYRRLGYHCKAEPDTQTEERVNRVLAEAVSLMDPRGIYRSCDISVADNRVIIDETAAFSSSALSNVFKKSTKMSIIAVSIGPDICERIADCMHTRQAYADGVILDAVASELCEACAEALNTMVTGMAAQQGYRTTFRFSPGYKDFALSGQEIIDRLIGLQDIGVTVTDHFLLKPEKSVTALIGWERTYE</sequence>
<comment type="caution">
    <text evidence="1">The sequence shown here is derived from an EMBL/GenBank/DDBJ whole genome shotgun (WGS) entry which is preliminary data.</text>
</comment>
<dbReference type="SUPFAM" id="SSF56507">
    <property type="entry name" value="Methionine synthase activation domain-like"/>
    <property type="match status" value="1"/>
</dbReference>
<dbReference type="AlphaFoldDB" id="A0A3A4R0L8"/>
<protein>
    <submittedName>
        <fullName evidence="1">Uncharacterized protein</fullName>
    </submittedName>
</protein>
<proteinExistence type="predicted"/>
<name>A0A3A4R0L8_9BACT</name>
<accession>A0A3A4R0L8</accession>
<dbReference type="Gene3D" id="3.40.109.40">
    <property type="match status" value="1"/>
</dbReference>
<dbReference type="EMBL" id="QZJZ01000073">
    <property type="protein sequence ID" value="RJP57956.1"/>
    <property type="molecule type" value="Genomic_DNA"/>
</dbReference>
<gene>
    <name evidence="1" type="ORF">C4541_09465</name>
</gene>
<evidence type="ECO:0000313" key="1">
    <source>
        <dbReference type="EMBL" id="RJP57956.1"/>
    </source>
</evidence>